<feature type="region of interest" description="Disordered" evidence="2">
    <location>
        <begin position="15"/>
        <end position="72"/>
    </location>
</feature>
<evidence type="ECO:0000256" key="1">
    <source>
        <dbReference type="SAM" id="Coils"/>
    </source>
</evidence>
<keyword evidence="1" id="KW-0175">Coiled coil</keyword>
<evidence type="ECO:0000256" key="2">
    <source>
        <dbReference type="SAM" id="MobiDB-lite"/>
    </source>
</evidence>
<protein>
    <submittedName>
        <fullName evidence="3">Uncharacterized protein</fullName>
    </submittedName>
</protein>
<feature type="coiled-coil region" evidence="1">
    <location>
        <begin position="255"/>
        <end position="289"/>
    </location>
</feature>
<dbReference type="AlphaFoldDB" id="A0AAD5YUK0"/>
<name>A0AAD5YUK0_9AGAR</name>
<feature type="compositionally biased region" description="Polar residues" evidence="2">
    <location>
        <begin position="15"/>
        <end position="42"/>
    </location>
</feature>
<keyword evidence="4" id="KW-1185">Reference proteome</keyword>
<evidence type="ECO:0000313" key="3">
    <source>
        <dbReference type="EMBL" id="KAJ3574492.1"/>
    </source>
</evidence>
<dbReference type="Proteomes" id="UP001213000">
    <property type="component" value="Unassembled WGS sequence"/>
</dbReference>
<comment type="caution">
    <text evidence="3">The sequence shown here is derived from an EMBL/GenBank/DDBJ whole genome shotgun (WGS) entry which is preliminary data.</text>
</comment>
<sequence>MGSGSLSEPTYTMLSYLPRSSSQGTVQRKTRPNLTPILNPSSIPGPPHAQPVVDQTPTEGGGTQIEPPATAVQGPTVGILDCLHSLVLYRHEFTPPVPAAQPQASARAPVCHNGRQPAMIDGNTGKPINWSARKGRDELGYVVGIMCGGETLDDVARPRQLPEPRTDSAEASDRFRGLIRELAARCEAALAETNSWIYLAGQHPTARQPFIHYVSPRLRKEGGVNLDKVHTHISHLMRSLRDTRRQEAVDLGVELVQTQERLGEAERAVHEKEKQLQAKAAKIVESEARLEQRD</sequence>
<dbReference type="EMBL" id="JANIEX010000066">
    <property type="protein sequence ID" value="KAJ3574492.1"/>
    <property type="molecule type" value="Genomic_DNA"/>
</dbReference>
<evidence type="ECO:0000313" key="4">
    <source>
        <dbReference type="Proteomes" id="UP001213000"/>
    </source>
</evidence>
<reference evidence="3" key="1">
    <citation type="submission" date="2022-07" db="EMBL/GenBank/DDBJ databases">
        <title>Genome Sequence of Leucocoprinus birnbaumii.</title>
        <authorList>
            <person name="Buettner E."/>
        </authorList>
    </citation>
    <scope>NUCLEOTIDE SEQUENCE</scope>
    <source>
        <strain evidence="3">VT141</strain>
    </source>
</reference>
<accession>A0AAD5YUK0</accession>
<gene>
    <name evidence="3" type="ORF">NP233_g1719</name>
</gene>
<organism evidence="3 4">
    <name type="scientific">Leucocoprinus birnbaumii</name>
    <dbReference type="NCBI Taxonomy" id="56174"/>
    <lineage>
        <taxon>Eukaryota</taxon>
        <taxon>Fungi</taxon>
        <taxon>Dikarya</taxon>
        <taxon>Basidiomycota</taxon>
        <taxon>Agaricomycotina</taxon>
        <taxon>Agaricomycetes</taxon>
        <taxon>Agaricomycetidae</taxon>
        <taxon>Agaricales</taxon>
        <taxon>Agaricineae</taxon>
        <taxon>Agaricaceae</taxon>
        <taxon>Leucocoprinus</taxon>
    </lineage>
</organism>
<proteinExistence type="predicted"/>